<dbReference type="GO" id="GO:0043190">
    <property type="term" value="C:ATP-binding cassette (ABC) transporter complex"/>
    <property type="evidence" value="ECO:0007669"/>
    <property type="project" value="TreeGrafter"/>
</dbReference>
<dbReference type="InterPro" id="IPR027417">
    <property type="entry name" value="P-loop_NTPase"/>
</dbReference>
<accession>A0A7C2Z5J6</accession>
<feature type="domain" description="ABC transporter" evidence="8">
    <location>
        <begin position="2"/>
        <end position="244"/>
    </location>
</feature>
<dbReference type="PANTHER" id="PTHR43553">
    <property type="entry name" value="HEAVY METAL TRANSPORTER"/>
    <property type="match status" value="1"/>
</dbReference>
<dbReference type="PANTHER" id="PTHR43553:SF27">
    <property type="entry name" value="ENERGY-COUPLING FACTOR TRANSPORTER ATP-BINDING PROTEIN ECFA2"/>
    <property type="match status" value="1"/>
</dbReference>
<evidence type="ECO:0000256" key="5">
    <source>
        <dbReference type="ARBA" id="ARBA00022840"/>
    </source>
</evidence>
<dbReference type="EMBL" id="DSFP01000032">
    <property type="protein sequence ID" value="HEW45704.1"/>
    <property type="molecule type" value="Genomic_DNA"/>
</dbReference>
<comment type="caution">
    <text evidence="9">The sequence shown here is derived from an EMBL/GenBank/DDBJ whole genome shotgun (WGS) entry which is preliminary data.</text>
</comment>
<dbReference type="GO" id="GO:0005524">
    <property type="term" value="F:ATP binding"/>
    <property type="evidence" value="ECO:0007669"/>
    <property type="project" value="UniProtKB-KW"/>
</dbReference>
<evidence type="ECO:0000256" key="7">
    <source>
        <dbReference type="ARBA" id="ARBA00023136"/>
    </source>
</evidence>
<evidence type="ECO:0000256" key="4">
    <source>
        <dbReference type="ARBA" id="ARBA00022741"/>
    </source>
</evidence>
<evidence type="ECO:0000256" key="2">
    <source>
        <dbReference type="ARBA" id="ARBA00022448"/>
    </source>
</evidence>
<evidence type="ECO:0000259" key="8">
    <source>
        <dbReference type="PROSITE" id="PS50893"/>
    </source>
</evidence>
<dbReference type="InterPro" id="IPR050095">
    <property type="entry name" value="ECF_ABC_transporter_ATP-bd"/>
</dbReference>
<dbReference type="InterPro" id="IPR003593">
    <property type="entry name" value="AAA+_ATPase"/>
</dbReference>
<dbReference type="GO" id="GO:0042626">
    <property type="term" value="F:ATPase-coupled transmembrane transporter activity"/>
    <property type="evidence" value="ECO:0007669"/>
    <property type="project" value="TreeGrafter"/>
</dbReference>
<organism evidence="9">
    <name type="scientific">Hydrogenobacter sp</name>
    <dbReference type="NCBI Taxonomy" id="2152829"/>
    <lineage>
        <taxon>Bacteria</taxon>
        <taxon>Pseudomonadati</taxon>
        <taxon>Aquificota</taxon>
        <taxon>Aquificia</taxon>
        <taxon>Aquificales</taxon>
        <taxon>Aquificaceae</taxon>
        <taxon>Hydrogenobacter</taxon>
    </lineage>
</organism>
<dbReference type="AlphaFoldDB" id="A0A7C2Z5J6"/>
<dbReference type="PROSITE" id="PS00211">
    <property type="entry name" value="ABC_TRANSPORTER_1"/>
    <property type="match status" value="1"/>
</dbReference>
<keyword evidence="5 9" id="KW-0067">ATP-binding</keyword>
<dbReference type="PROSITE" id="PS50893">
    <property type="entry name" value="ABC_TRANSPORTER_2"/>
    <property type="match status" value="1"/>
</dbReference>
<keyword evidence="2" id="KW-0813">Transport</keyword>
<evidence type="ECO:0000256" key="3">
    <source>
        <dbReference type="ARBA" id="ARBA00022475"/>
    </source>
</evidence>
<sequence length="250" mass="29179">MIELRDVYYSYNGEDVLRDISFRIFEGDRVVLLGPNGSGKTTLLKILNGLIFPKKGAYFYKDIEIKEKTLKDKNINRWFRKEVVLLFQNPEVMLFNPTVYDEIAFSLRQLGMEERMIKEEVHYWTERLDLMSFLNRPPYELSGGQKQRLCIACLLALRPKVLLLDEPTANLDSKTTQLLIELLWDMEITSLVATNNLNLVQDLGNKLLVLGEDHTILYYGEMKDFLEDKDMLTKAGLLWRGTIYNRRDAL</sequence>
<proteinExistence type="predicted"/>
<keyword evidence="6" id="KW-1278">Translocase</keyword>
<reference evidence="9" key="1">
    <citation type="journal article" date="2020" name="mSystems">
        <title>Genome- and Community-Level Interaction Insights into Carbon Utilization and Element Cycling Functions of Hydrothermarchaeota in Hydrothermal Sediment.</title>
        <authorList>
            <person name="Zhou Z."/>
            <person name="Liu Y."/>
            <person name="Xu W."/>
            <person name="Pan J."/>
            <person name="Luo Z.H."/>
            <person name="Li M."/>
        </authorList>
    </citation>
    <scope>NUCLEOTIDE SEQUENCE [LARGE SCALE GENOMIC DNA]</scope>
    <source>
        <strain evidence="9">SpSt-132</strain>
    </source>
</reference>
<protein>
    <submittedName>
        <fullName evidence="9">ABC transporter ATP-binding protein</fullName>
    </submittedName>
</protein>
<keyword evidence="3" id="KW-1003">Cell membrane</keyword>
<keyword evidence="7" id="KW-0472">Membrane</keyword>
<dbReference type="Gene3D" id="3.40.50.300">
    <property type="entry name" value="P-loop containing nucleotide triphosphate hydrolases"/>
    <property type="match status" value="1"/>
</dbReference>
<evidence type="ECO:0000313" key="9">
    <source>
        <dbReference type="EMBL" id="HEW45704.1"/>
    </source>
</evidence>
<dbReference type="CDD" id="cd03225">
    <property type="entry name" value="ABC_cobalt_CbiO_domain1"/>
    <property type="match status" value="1"/>
</dbReference>
<dbReference type="InterPro" id="IPR017871">
    <property type="entry name" value="ABC_transporter-like_CS"/>
</dbReference>
<keyword evidence="4" id="KW-0547">Nucleotide-binding</keyword>
<comment type="subcellular location">
    <subcellularLocation>
        <location evidence="1">Cell membrane</location>
        <topology evidence="1">Peripheral membrane protein</topology>
    </subcellularLocation>
</comment>
<dbReference type="Pfam" id="PF00005">
    <property type="entry name" value="ABC_tran"/>
    <property type="match status" value="1"/>
</dbReference>
<evidence type="ECO:0000256" key="1">
    <source>
        <dbReference type="ARBA" id="ARBA00004202"/>
    </source>
</evidence>
<gene>
    <name evidence="9" type="ORF">ENO47_03415</name>
</gene>
<dbReference type="GO" id="GO:0016887">
    <property type="term" value="F:ATP hydrolysis activity"/>
    <property type="evidence" value="ECO:0007669"/>
    <property type="project" value="InterPro"/>
</dbReference>
<dbReference type="InterPro" id="IPR003439">
    <property type="entry name" value="ABC_transporter-like_ATP-bd"/>
</dbReference>
<dbReference type="SUPFAM" id="SSF52540">
    <property type="entry name" value="P-loop containing nucleoside triphosphate hydrolases"/>
    <property type="match status" value="1"/>
</dbReference>
<name>A0A7C2Z5J6_9AQUI</name>
<dbReference type="SMART" id="SM00382">
    <property type="entry name" value="AAA"/>
    <property type="match status" value="1"/>
</dbReference>
<dbReference type="InterPro" id="IPR015856">
    <property type="entry name" value="ABC_transpr_CbiO/EcfA_su"/>
</dbReference>
<evidence type="ECO:0000256" key="6">
    <source>
        <dbReference type="ARBA" id="ARBA00022967"/>
    </source>
</evidence>